<dbReference type="Proteomes" id="UP000596742">
    <property type="component" value="Unassembled WGS sequence"/>
</dbReference>
<sequence>MPTTIFLDYEVAIRNSAYSVFPCINAKGCFFHYKDDDNIHQLVRRAAVLPLIPFDEVEDVWFNALTDIDQIDTNINYTAFTDYVTTYWVEQNSHLWNHYLTQGPRTTNRLEGMAQQAEETCHASTSNQIKLLKHEEAFNALTMIQ</sequence>
<accession>A0A8B6CE84</accession>
<protein>
    <submittedName>
        <fullName evidence="1">Uncharacterized protein</fullName>
    </submittedName>
</protein>
<evidence type="ECO:0000313" key="2">
    <source>
        <dbReference type="Proteomes" id="UP000596742"/>
    </source>
</evidence>
<gene>
    <name evidence="1" type="ORF">MGAL_10B007368</name>
</gene>
<name>A0A8B6CE84_MYTGA</name>
<dbReference type="AlphaFoldDB" id="A0A8B6CE84"/>
<dbReference type="OrthoDB" id="6123510at2759"/>
<proteinExistence type="predicted"/>
<dbReference type="EMBL" id="UYJE01001569">
    <property type="protein sequence ID" value="VDI03188.1"/>
    <property type="molecule type" value="Genomic_DNA"/>
</dbReference>
<comment type="caution">
    <text evidence="1">The sequence shown here is derived from an EMBL/GenBank/DDBJ whole genome shotgun (WGS) entry which is preliminary data.</text>
</comment>
<evidence type="ECO:0000313" key="1">
    <source>
        <dbReference type="EMBL" id="VDI03188.1"/>
    </source>
</evidence>
<reference evidence="1" key="1">
    <citation type="submission" date="2018-11" db="EMBL/GenBank/DDBJ databases">
        <authorList>
            <person name="Alioto T."/>
            <person name="Alioto T."/>
        </authorList>
    </citation>
    <scope>NUCLEOTIDE SEQUENCE</scope>
</reference>
<keyword evidence="2" id="KW-1185">Reference proteome</keyword>
<organism evidence="1 2">
    <name type="scientific">Mytilus galloprovincialis</name>
    <name type="common">Mediterranean mussel</name>
    <dbReference type="NCBI Taxonomy" id="29158"/>
    <lineage>
        <taxon>Eukaryota</taxon>
        <taxon>Metazoa</taxon>
        <taxon>Spiralia</taxon>
        <taxon>Lophotrochozoa</taxon>
        <taxon>Mollusca</taxon>
        <taxon>Bivalvia</taxon>
        <taxon>Autobranchia</taxon>
        <taxon>Pteriomorphia</taxon>
        <taxon>Mytilida</taxon>
        <taxon>Mytiloidea</taxon>
        <taxon>Mytilidae</taxon>
        <taxon>Mytilinae</taxon>
        <taxon>Mytilus</taxon>
    </lineage>
</organism>